<feature type="region of interest" description="Disordered" evidence="3">
    <location>
        <begin position="403"/>
        <end position="422"/>
    </location>
</feature>
<dbReference type="EMBL" id="GG666509">
    <property type="protein sequence ID" value="EEN60945.1"/>
    <property type="molecule type" value="Genomic_DNA"/>
</dbReference>
<dbReference type="SMART" id="SM00369">
    <property type="entry name" value="LRR_TYP"/>
    <property type="match status" value="3"/>
</dbReference>
<reference evidence="6" key="1">
    <citation type="journal article" date="2008" name="Nature">
        <title>The amphioxus genome and the evolution of the chordate karyotype.</title>
        <authorList>
            <consortium name="US DOE Joint Genome Institute (JGI-PGF)"/>
            <person name="Putnam N.H."/>
            <person name="Butts T."/>
            <person name="Ferrier D.E.K."/>
            <person name="Furlong R.F."/>
            <person name="Hellsten U."/>
            <person name="Kawashima T."/>
            <person name="Robinson-Rechavi M."/>
            <person name="Shoguchi E."/>
            <person name="Terry A."/>
            <person name="Yu J.-K."/>
            <person name="Benito-Gutierrez E.L."/>
            <person name="Dubchak I."/>
            <person name="Garcia-Fernandez J."/>
            <person name="Gibson-Brown J.J."/>
            <person name="Grigoriev I.V."/>
            <person name="Horton A.C."/>
            <person name="de Jong P.J."/>
            <person name="Jurka J."/>
            <person name="Kapitonov V.V."/>
            <person name="Kohara Y."/>
            <person name="Kuroki Y."/>
            <person name="Lindquist E."/>
            <person name="Lucas S."/>
            <person name="Osoegawa K."/>
            <person name="Pennacchio L.A."/>
            <person name="Salamov A.A."/>
            <person name="Satou Y."/>
            <person name="Sauka-Spengler T."/>
            <person name="Schmutz J."/>
            <person name="Shin-I T."/>
            <person name="Toyoda A."/>
            <person name="Bronner-Fraser M."/>
            <person name="Fujiyama A."/>
            <person name="Holland L.Z."/>
            <person name="Holland P.W.H."/>
            <person name="Satoh N."/>
            <person name="Rokhsar D.S."/>
        </authorList>
    </citation>
    <scope>NUCLEOTIDE SEQUENCE [LARGE SCALE GENOMIC DNA]</scope>
    <source>
        <strain evidence="6">S238N-H82</strain>
        <tissue evidence="6">Testes</tissue>
    </source>
</reference>
<feature type="region of interest" description="Disordered" evidence="3">
    <location>
        <begin position="574"/>
        <end position="625"/>
    </location>
</feature>
<dbReference type="AlphaFoldDB" id="C3YFI2"/>
<feature type="region of interest" description="Disordered" evidence="3">
    <location>
        <begin position="289"/>
        <end position="324"/>
    </location>
</feature>
<feature type="chain" id="PRO_5002933690" description="LRRCT domain-containing protein" evidence="5">
    <location>
        <begin position="25"/>
        <end position="734"/>
    </location>
</feature>
<dbReference type="PANTHER" id="PTHR24367:SF318">
    <property type="entry name" value="LEUCINE-RICH GLIOMA-INACTIVATED PROTEIN 1-LIKE"/>
    <property type="match status" value="1"/>
</dbReference>
<feature type="compositionally biased region" description="Polar residues" evidence="3">
    <location>
        <begin position="690"/>
        <end position="709"/>
    </location>
</feature>
<dbReference type="Pfam" id="PF13855">
    <property type="entry name" value="LRR_8"/>
    <property type="match status" value="1"/>
</dbReference>
<evidence type="ECO:0000313" key="6">
    <source>
        <dbReference type="EMBL" id="EEN60945.1"/>
    </source>
</evidence>
<feature type="compositionally biased region" description="Polar residues" evidence="3">
    <location>
        <begin position="642"/>
        <end position="652"/>
    </location>
</feature>
<feature type="compositionally biased region" description="Basic and acidic residues" evidence="3">
    <location>
        <begin position="302"/>
        <end position="316"/>
    </location>
</feature>
<dbReference type="PROSITE" id="PS51450">
    <property type="entry name" value="LRR"/>
    <property type="match status" value="2"/>
</dbReference>
<evidence type="ECO:0000256" key="1">
    <source>
        <dbReference type="ARBA" id="ARBA00022614"/>
    </source>
</evidence>
<gene>
    <name evidence="6" type="ORF">BRAFLDRAFT_77214</name>
</gene>
<dbReference type="SUPFAM" id="SSF52058">
    <property type="entry name" value="L domain-like"/>
    <property type="match status" value="1"/>
</dbReference>
<dbReference type="Gene3D" id="3.80.10.10">
    <property type="entry name" value="Ribonuclease Inhibitor"/>
    <property type="match status" value="1"/>
</dbReference>
<keyword evidence="4" id="KW-1133">Transmembrane helix</keyword>
<dbReference type="eggNOG" id="KOG0619">
    <property type="taxonomic scope" value="Eukaryota"/>
</dbReference>
<feature type="region of interest" description="Disordered" evidence="3">
    <location>
        <begin position="640"/>
        <end position="712"/>
    </location>
</feature>
<accession>C3YFI2</accession>
<evidence type="ECO:0000256" key="2">
    <source>
        <dbReference type="ARBA" id="ARBA00022737"/>
    </source>
</evidence>
<organism>
    <name type="scientific">Branchiostoma floridae</name>
    <name type="common">Florida lancelet</name>
    <name type="synonym">Amphioxus</name>
    <dbReference type="NCBI Taxonomy" id="7739"/>
    <lineage>
        <taxon>Eukaryota</taxon>
        <taxon>Metazoa</taxon>
        <taxon>Chordata</taxon>
        <taxon>Cephalochordata</taxon>
        <taxon>Leptocardii</taxon>
        <taxon>Amphioxiformes</taxon>
        <taxon>Branchiostomatidae</taxon>
        <taxon>Branchiostoma</taxon>
    </lineage>
</organism>
<evidence type="ECO:0000256" key="4">
    <source>
        <dbReference type="SAM" id="Phobius"/>
    </source>
</evidence>
<dbReference type="PANTHER" id="PTHR24367">
    <property type="entry name" value="LEUCINE-RICH REPEAT-CONTAINING PROTEIN"/>
    <property type="match status" value="1"/>
</dbReference>
<proteinExistence type="predicted"/>
<dbReference type="InterPro" id="IPR051295">
    <property type="entry name" value="LGI_related"/>
</dbReference>
<sequence length="734" mass="80284">MLQTEALVLFLLVCTHRHVTPAAGQGCPGSCRTQLQRFACHCPAFGSSVKCPQTWKAHGRITYRPYGCINDIPTGFQEGTEAISIQHLLSPTLLEWSFPNISSLRYLRILWSNVSLMQQGAFRGLPSVSVLCLKDNRISSLEADTFLGLENLTSLYLDKNTISSISPSAFRGLPCLSILHLSHNLLTSVPVEALLQPKALMIANLDHNHISTINSNVLQLEKNLRVRVNNNILRCDGNLTWFICNLPHLPHIGHRFLKCASPQELRRTFLTTWRQDVCQANMSRSHKGIGYTKHGSVTTPSPKHDGVTTTSLEHDGVSIPSSHNKTSAMEQDTEMPFTNDMVVSQHTTEMHRVVILGGGQIIDKNDNTYTLAMIGAVVLPLLLVLASAALLFICKRWCGAGQDNPDQPTDEEDADGSPNIEPYAVVYSDSAGLQASDNNSQTGSQPTPAQLSADCETIQPYAVAYDEDQGPESDIKPYAVAYKEDDGQDDSCKIPLYAAGRPDTTQAAGSTPQDNITNQQAAIIYRPVVQPEAGSTPQENITNQQATIIDQLVTQPEAGSTPLENITNQQAAIIDQPVIQPKDQSLPTDADTKPKYEEEEEENEHSTSNVLYNPPDGQPESTESTSHILYNPAHGQLETHGQLESTESTSHILYNPAPGQPESKESTSHALYNPAHGQLETHGQLKSRDSTPNVLYNPTHGQPEGQSSGLYGEKMMDNGQQDIVQFGLLVALKN</sequence>
<keyword evidence="5" id="KW-0732">Signal</keyword>
<name>C3YFI2_BRAFL</name>
<feature type="signal peptide" evidence="5">
    <location>
        <begin position="1"/>
        <end position="24"/>
    </location>
</feature>
<keyword evidence="1" id="KW-0433">Leucine-rich repeat</keyword>
<evidence type="ECO:0000256" key="5">
    <source>
        <dbReference type="SAM" id="SignalP"/>
    </source>
</evidence>
<dbReference type="InterPro" id="IPR032675">
    <property type="entry name" value="LRR_dom_sf"/>
</dbReference>
<evidence type="ECO:0008006" key="7">
    <source>
        <dbReference type="Google" id="ProtNLM"/>
    </source>
</evidence>
<dbReference type="InterPro" id="IPR003591">
    <property type="entry name" value="Leu-rich_rpt_typical-subtyp"/>
</dbReference>
<evidence type="ECO:0000256" key="3">
    <source>
        <dbReference type="SAM" id="MobiDB-lite"/>
    </source>
</evidence>
<keyword evidence="4" id="KW-0472">Membrane</keyword>
<feature type="transmembrane region" description="Helical" evidence="4">
    <location>
        <begin position="369"/>
        <end position="393"/>
    </location>
</feature>
<keyword evidence="2" id="KW-0677">Repeat</keyword>
<dbReference type="InParanoid" id="C3YFI2"/>
<keyword evidence="4" id="KW-0812">Transmembrane</keyword>
<protein>
    <recommendedName>
        <fullName evidence="7">LRRCT domain-containing protein</fullName>
    </recommendedName>
</protein>
<dbReference type="InterPro" id="IPR001611">
    <property type="entry name" value="Leu-rich_rpt"/>
</dbReference>